<dbReference type="AlphaFoldDB" id="A0A6G4AJ10"/>
<evidence type="ECO:0000313" key="2">
    <source>
        <dbReference type="Proteomes" id="UP000476310"/>
    </source>
</evidence>
<dbReference type="RefSeq" id="WP_164429200.1">
    <property type="nucleotide sequence ID" value="NZ_JAAIKT010000023.1"/>
</dbReference>
<protein>
    <submittedName>
        <fullName evidence="1">Uncharacterized protein</fullName>
    </submittedName>
</protein>
<sequence>MSTPSGNQPSSYWAAFEWWQARLASVFFGEDHRDTPVLFFIDRSELRALRGENEAGELGAAVSSALAWHERNPYTPVVDRCRSWRRGKREDPPPCLPLLAAAVLAAANMQRKEGGAGAPAYYARLAEVLQPPWGGGQHRKPLENHYAAIVDQWGYLDEWLREQAGARGLSTIKENPTYRKIGYAQSQALVRAADHAALIRFFLASGLSPSQPTDGARLLEKLKGWSVINPRGLSQGLRAALHSPAESHLLEPLLATLLESWDGTPAQDRIDGTLLQVPLRVVLEEDFMGWEVRWHAEAVRGVDRDSLRHPGGTLELASGAGDQAYALSGAIPGVVQALQRGFTARGAKAAVRIDRGRDVLALREDPVAGGWMETDVVTVFEPYLFLFTRSGRSRLQKLLADTGHQWYRPEAAPLQGWHATPELQFTDESVLAEALSRSGIQNIRHVPGRRLSLRNGLRVQQGWNHRSLFLLGGEPDVMVPQEFREPGRVTLDGQPLAVPADGLVVLRGRGLTPGRHVLTADGAEADFYLEQGAEPQAGSPADSASGTPSGAVTVSLDGDARFLTAQGRFLTLRRPPEPAWWKHRAPVLHGGGTALVPVPPEAVWLVVISETGTPDVALLRPQDPDFGTLSRAAKDFWSKIALFDLTGVPHATLWKRYREAALSQFPRGGFTRV</sequence>
<accession>A0A6G4AJ10</accession>
<gene>
    <name evidence="1" type="ORF">G4H13_19980</name>
</gene>
<evidence type="ECO:0000313" key="1">
    <source>
        <dbReference type="EMBL" id="NEW72621.1"/>
    </source>
</evidence>
<proteinExistence type="predicted"/>
<name>A0A6G4AJ10_9ACTN</name>
<keyword evidence="2" id="KW-1185">Reference proteome</keyword>
<dbReference type="Proteomes" id="UP000476310">
    <property type="component" value="Unassembled WGS sequence"/>
</dbReference>
<reference evidence="1" key="1">
    <citation type="submission" date="2020-02" db="EMBL/GenBank/DDBJ databases">
        <title>A new Streptomyces sp. for controlling soil-borne diseases.</title>
        <authorList>
            <person name="Li X."/>
            <person name="Tian Y."/>
            <person name="Gao K."/>
        </authorList>
    </citation>
    <scope>NUCLEOTIDE SEQUENCE [LARGE SCALE GENOMIC DNA]</scope>
    <source>
        <strain evidence="1">0250</strain>
    </source>
</reference>
<comment type="caution">
    <text evidence="1">The sequence shown here is derived from an EMBL/GenBank/DDBJ whole genome shotgun (WGS) entry which is preliminary data.</text>
</comment>
<organism evidence="1 2">
    <name type="scientific">Streptomyces rhizosphaericus</name>
    <dbReference type="NCBI Taxonomy" id="114699"/>
    <lineage>
        <taxon>Bacteria</taxon>
        <taxon>Bacillati</taxon>
        <taxon>Actinomycetota</taxon>
        <taxon>Actinomycetes</taxon>
        <taxon>Kitasatosporales</taxon>
        <taxon>Streptomycetaceae</taxon>
        <taxon>Streptomyces</taxon>
        <taxon>Streptomyces violaceusniger group</taxon>
    </lineage>
</organism>
<dbReference type="EMBL" id="JAAIKT010000023">
    <property type="protein sequence ID" value="NEW72621.1"/>
    <property type="molecule type" value="Genomic_DNA"/>
</dbReference>